<reference evidence="2 3" key="1">
    <citation type="submission" date="2016-11" db="EMBL/GenBank/DDBJ databases">
        <title>Description of two novel members of the family Erysipelotrichaceae: Ileibacterium lipovorans gen. nov., sp. nov. and Dubosiella newyorkensis, gen. nov., sp. nov.</title>
        <authorList>
            <person name="Cox L.M."/>
            <person name="Sohn J."/>
            <person name="Tyrrell K.L."/>
            <person name="Citron D.M."/>
            <person name="Lawson P.A."/>
            <person name="Patel N.B."/>
            <person name="Iizumi T."/>
            <person name="Perez-Perez G.I."/>
            <person name="Goldstein E.J."/>
            <person name="Blaser M.J."/>
        </authorList>
    </citation>
    <scope>NUCLEOTIDE SEQUENCE [LARGE SCALE GENOMIC DNA]</scope>
    <source>
        <strain evidence="2 3">NYU-BL-A3</strain>
    </source>
</reference>
<accession>A0A1U7ND93</accession>
<dbReference type="InterPro" id="IPR001584">
    <property type="entry name" value="Integrase_cat-core"/>
</dbReference>
<dbReference type="PROSITE" id="PS50994">
    <property type="entry name" value="INTEGRASE"/>
    <property type="match status" value="1"/>
</dbReference>
<dbReference type="PANTHER" id="PTHR35004">
    <property type="entry name" value="TRANSPOSASE RV3428C-RELATED"/>
    <property type="match status" value="1"/>
</dbReference>
<proteinExistence type="predicted"/>
<protein>
    <recommendedName>
        <fullName evidence="1">Integrase catalytic domain-containing protein</fullName>
    </recommendedName>
</protein>
<comment type="caution">
    <text evidence="2">The sequence shown here is derived from an EMBL/GenBank/DDBJ whole genome shotgun (WGS) entry which is preliminary data.</text>
</comment>
<evidence type="ECO:0000313" key="3">
    <source>
        <dbReference type="Proteomes" id="UP000186341"/>
    </source>
</evidence>
<evidence type="ECO:0000259" key="1">
    <source>
        <dbReference type="PROSITE" id="PS50994"/>
    </source>
</evidence>
<dbReference type="GO" id="GO:0015074">
    <property type="term" value="P:DNA integration"/>
    <property type="evidence" value="ECO:0007669"/>
    <property type="project" value="InterPro"/>
</dbReference>
<keyword evidence="3" id="KW-1185">Reference proteome</keyword>
<evidence type="ECO:0000313" key="2">
    <source>
        <dbReference type="EMBL" id="OLU36910.1"/>
    </source>
</evidence>
<feature type="non-terminal residue" evidence="2">
    <location>
        <position position="192"/>
    </location>
</feature>
<feature type="domain" description="Integrase catalytic" evidence="1">
    <location>
        <begin position="110"/>
        <end position="192"/>
    </location>
</feature>
<organism evidence="2 3">
    <name type="scientific">Ileibacterium valens</name>
    <dbReference type="NCBI Taxonomy" id="1862668"/>
    <lineage>
        <taxon>Bacteria</taxon>
        <taxon>Bacillati</taxon>
        <taxon>Bacillota</taxon>
        <taxon>Erysipelotrichia</taxon>
        <taxon>Erysipelotrichales</taxon>
        <taxon>Erysipelotrichaceae</taxon>
        <taxon>Ileibacterium</taxon>
    </lineage>
</organism>
<dbReference type="Proteomes" id="UP000186341">
    <property type="component" value="Unassembled WGS sequence"/>
</dbReference>
<dbReference type="EMBL" id="MPJW01000246">
    <property type="protein sequence ID" value="OLU36910.1"/>
    <property type="molecule type" value="Genomic_DNA"/>
</dbReference>
<gene>
    <name evidence="2" type="ORF">BO222_11475</name>
</gene>
<sequence>MKENCMGLKPNFSAVGRQLGITRQTAAKLWNDPVAPSKPRQKKKSKFDPYYNEIREMFESNSTATIKAIYKFFENKYPAVFTSYNSFKAYIRANKLKDAAEQNRLVHIRYETEPGKEVQFDWKENLRMTLTTGEVIEFNLFGAVYGYSRFTKFIFSKTKTTVDVLRCLIDLMVSAGGCPSEFKTDNMSAVVT</sequence>
<name>A0A1U7ND93_9FIRM</name>
<dbReference type="PANTHER" id="PTHR35004:SF6">
    <property type="entry name" value="TRANSPOSASE"/>
    <property type="match status" value="1"/>
</dbReference>
<dbReference type="AlphaFoldDB" id="A0A1U7ND93"/>